<dbReference type="RefSeq" id="WP_190941932.1">
    <property type="nucleotide sequence ID" value="NZ_JACJSI010000031.1"/>
</dbReference>
<feature type="compositionally biased region" description="Low complexity" evidence="2">
    <location>
        <begin position="76"/>
        <end position="90"/>
    </location>
</feature>
<feature type="coiled-coil region" evidence="1">
    <location>
        <begin position="359"/>
        <end position="389"/>
    </location>
</feature>
<keyword evidence="1" id="KW-0175">Coiled coil</keyword>
<keyword evidence="3" id="KW-0472">Membrane</keyword>
<keyword evidence="5" id="KW-1185">Reference proteome</keyword>
<comment type="caution">
    <text evidence="4">The sequence shown here is derived from an EMBL/GenBank/DDBJ whole genome shotgun (WGS) entry which is preliminary data.</text>
</comment>
<evidence type="ECO:0000256" key="2">
    <source>
        <dbReference type="SAM" id="MobiDB-lite"/>
    </source>
</evidence>
<feature type="transmembrane region" description="Helical" evidence="3">
    <location>
        <begin position="21"/>
        <end position="43"/>
    </location>
</feature>
<evidence type="ECO:0000313" key="4">
    <source>
        <dbReference type="EMBL" id="MBD2531230.1"/>
    </source>
</evidence>
<feature type="region of interest" description="Disordered" evidence="2">
    <location>
        <begin position="69"/>
        <end position="91"/>
    </location>
</feature>
<evidence type="ECO:0000313" key="5">
    <source>
        <dbReference type="Proteomes" id="UP000623440"/>
    </source>
</evidence>
<protein>
    <recommendedName>
        <fullName evidence="6">Lipopolysaccharide biosynthesis protein</fullName>
    </recommendedName>
</protein>
<feature type="transmembrane region" description="Helical" evidence="3">
    <location>
        <begin position="437"/>
        <end position="459"/>
    </location>
</feature>
<dbReference type="EMBL" id="JACJSI010000031">
    <property type="protein sequence ID" value="MBD2531230.1"/>
    <property type="molecule type" value="Genomic_DNA"/>
</dbReference>
<accession>A0ABR8DQQ0</accession>
<keyword evidence="3" id="KW-1133">Transmembrane helix</keyword>
<dbReference type="PANTHER" id="PTHR32309">
    <property type="entry name" value="TYROSINE-PROTEIN KINASE"/>
    <property type="match status" value="1"/>
</dbReference>
<dbReference type="PANTHER" id="PTHR32309:SF31">
    <property type="entry name" value="CAPSULAR EXOPOLYSACCHARIDE FAMILY"/>
    <property type="match status" value="1"/>
</dbReference>
<evidence type="ECO:0000256" key="3">
    <source>
        <dbReference type="SAM" id="Phobius"/>
    </source>
</evidence>
<keyword evidence="3" id="KW-0812">Transmembrane</keyword>
<name>A0ABR8DQQ0_9NOSO</name>
<proteinExistence type="predicted"/>
<reference evidence="4 5" key="1">
    <citation type="journal article" date="2020" name="ISME J.">
        <title>Comparative genomics reveals insights into cyanobacterial evolution and habitat adaptation.</title>
        <authorList>
            <person name="Chen M.Y."/>
            <person name="Teng W.K."/>
            <person name="Zhao L."/>
            <person name="Hu C.X."/>
            <person name="Zhou Y.K."/>
            <person name="Han B.P."/>
            <person name="Song L.R."/>
            <person name="Shu W.S."/>
        </authorList>
    </citation>
    <scope>NUCLEOTIDE SEQUENCE [LARGE SCALE GENOMIC DNA]</scope>
    <source>
        <strain evidence="4 5">FACHB-838</strain>
    </source>
</reference>
<evidence type="ECO:0000256" key="1">
    <source>
        <dbReference type="SAM" id="Coils"/>
    </source>
</evidence>
<dbReference type="InterPro" id="IPR050445">
    <property type="entry name" value="Bact_polysacc_biosynth/exp"/>
</dbReference>
<sequence length="470" mass="51650">MSDFTVIHNSRSHSTWRQKSWKLYLPIWLLANGMIWSGALLYLKKTPPTYSSEWKIILPGAKSSTNITLPGIGEASSSSDSPYSSQSSDPRQNYKYLAETNEVLQAAANHLNMSVEKFGKPQIKILDNTNLMQFEIKGDTPEQSQKKALALNKALEEKLDQLRKEEIIQQNRRLQAVLSGAEQKLQVAQKRLSNYKAQSGLSATEQLRDVSVNLEGLRRQRAETLAQLEQVTARFRQLSASLGLSSQEAVDALVLQSNPSCQQYLAQYSKVSAELASLSAKYLPTHPAVITKQMEKDATSTALIQKAQSLLGRPVSQATIEQLTLSSGGSSSSSSSERAVLFQELISFQGQQKGFQAQAQELGKQTAELESRLTNLSQKESQLDSLQRNVRIGEAVFSSTLTRLDLSNSNISASYPSMSVLSKPSLPEEPSSPKRKFVLLGTSLGSFFLTTGIVSLGLVSSKSRKVKSDV</sequence>
<feature type="coiled-coil region" evidence="1">
    <location>
        <begin position="145"/>
        <end position="234"/>
    </location>
</feature>
<gene>
    <name evidence="4" type="ORF">H6G97_17205</name>
</gene>
<dbReference type="Proteomes" id="UP000623440">
    <property type="component" value="Unassembled WGS sequence"/>
</dbReference>
<organism evidence="4 5">
    <name type="scientific">Nostoc flagelliforme FACHB-838</name>
    <dbReference type="NCBI Taxonomy" id="2692904"/>
    <lineage>
        <taxon>Bacteria</taxon>
        <taxon>Bacillati</taxon>
        <taxon>Cyanobacteriota</taxon>
        <taxon>Cyanophyceae</taxon>
        <taxon>Nostocales</taxon>
        <taxon>Nostocaceae</taxon>
        <taxon>Nostoc</taxon>
    </lineage>
</organism>
<evidence type="ECO:0008006" key="6">
    <source>
        <dbReference type="Google" id="ProtNLM"/>
    </source>
</evidence>